<dbReference type="PANTHER" id="PTHR34382:SF10">
    <property type="entry name" value="PTS SYSTEM OLIGO-BETA-MANNOSIDE-SPECIFIC EIIA COMPONENT"/>
    <property type="match status" value="1"/>
</dbReference>
<keyword evidence="1" id="KW-0813">Transport</keyword>
<dbReference type="RefSeq" id="WP_207599052.1">
    <property type="nucleotide sequence ID" value="NZ_JAFNJU010000003.1"/>
</dbReference>
<comment type="caution">
    <text evidence="8">The sequence shown here is derived from an EMBL/GenBank/DDBJ whole genome shotgun (WGS) entry which is preliminary data.</text>
</comment>
<proteinExistence type="predicted"/>
<dbReference type="EMBL" id="JAFNJU010000003">
    <property type="protein sequence ID" value="MBO1264551.1"/>
    <property type="molecule type" value="Genomic_DNA"/>
</dbReference>
<dbReference type="SUPFAM" id="SSF46973">
    <property type="entry name" value="Enzyme IIa from lactose specific PTS, IIa-lac"/>
    <property type="match status" value="1"/>
</dbReference>
<evidence type="ECO:0000256" key="1">
    <source>
        <dbReference type="ARBA" id="ARBA00022448"/>
    </source>
</evidence>
<comment type="cofactor">
    <cofactor evidence="6">
        <name>Mg(2+)</name>
        <dbReference type="ChEBI" id="CHEBI:18420"/>
    </cofactor>
    <text evidence="6">Binds 1 Mg(2+) ion per trimer.</text>
</comment>
<gene>
    <name evidence="8" type="ORF">J3A84_05790</name>
</gene>
<dbReference type="Pfam" id="PF02255">
    <property type="entry name" value="PTS_IIA"/>
    <property type="match status" value="1"/>
</dbReference>
<reference evidence="8" key="1">
    <citation type="submission" date="2021-03" db="EMBL/GenBank/DDBJ databases">
        <title>Proteiniclasticum marinus sp. nov., isolated from tidal flat sediment.</title>
        <authorList>
            <person name="Namirimu T."/>
            <person name="Yang J.-A."/>
            <person name="Yang S.-H."/>
            <person name="Kim Y.-J."/>
            <person name="Kwon K.K."/>
        </authorList>
    </citation>
    <scope>NUCLEOTIDE SEQUENCE</scope>
    <source>
        <strain evidence="8">SCR006</strain>
    </source>
</reference>
<sequence length="102" mass="11535">MKHSDQVSFEMIAKNGAARSLFLEAIQEAKKGKFKEAAILMEDGEAMLLEGHAVHGELITQVARGESVEMDLLLVHAEDQMMAAEMFKLLAREFIELYRRIK</sequence>
<dbReference type="Gene3D" id="1.20.58.80">
    <property type="entry name" value="Phosphotransferase system, lactose/cellobiose-type IIA subunit"/>
    <property type="match status" value="1"/>
</dbReference>
<accession>A0A939HAP2</accession>
<evidence type="ECO:0000313" key="8">
    <source>
        <dbReference type="EMBL" id="MBO1264551.1"/>
    </source>
</evidence>
<keyword evidence="2" id="KW-0762">Sugar transport</keyword>
<keyword evidence="4" id="KW-0598">Phosphotransferase system</keyword>
<dbReference type="GO" id="GO:0016740">
    <property type="term" value="F:transferase activity"/>
    <property type="evidence" value="ECO:0007669"/>
    <property type="project" value="UniProtKB-KW"/>
</dbReference>
<keyword evidence="3" id="KW-0808">Transferase</keyword>
<name>A0A939HAP2_9CLOT</name>
<dbReference type="InterPro" id="IPR003188">
    <property type="entry name" value="PTS_IIA_lac/cel"/>
</dbReference>
<feature type="binding site" evidence="6">
    <location>
        <position position="79"/>
    </location>
    <ligand>
        <name>Mg(2+)</name>
        <dbReference type="ChEBI" id="CHEBI:18420"/>
        <note>ligand shared between all trimeric partners</note>
    </ligand>
</feature>
<dbReference type="GO" id="GO:0046872">
    <property type="term" value="F:metal ion binding"/>
    <property type="evidence" value="ECO:0007669"/>
    <property type="project" value="UniProtKB-KW"/>
</dbReference>
<dbReference type="InterPro" id="IPR036542">
    <property type="entry name" value="PTS_IIA_lac/cel_sf"/>
</dbReference>
<keyword evidence="9" id="KW-1185">Reference proteome</keyword>
<feature type="modified residue" description="Phosphohistidine; by HPr" evidence="7">
    <location>
        <position position="76"/>
    </location>
</feature>
<evidence type="ECO:0000256" key="5">
    <source>
        <dbReference type="PIRSR" id="PIRSR000699-1"/>
    </source>
</evidence>
<dbReference type="PIRSF" id="PIRSF000699">
    <property type="entry name" value="PTS_IILac_III"/>
    <property type="match status" value="1"/>
</dbReference>
<keyword evidence="6" id="KW-0479">Metal-binding</keyword>
<dbReference type="AlphaFoldDB" id="A0A939HAP2"/>
<evidence type="ECO:0000256" key="6">
    <source>
        <dbReference type="PIRSR" id="PIRSR000699-2"/>
    </source>
</evidence>
<protein>
    <submittedName>
        <fullName evidence="8">PTS lactose/cellobiose transporter subunit IIA</fullName>
    </submittedName>
</protein>
<dbReference type="PANTHER" id="PTHR34382">
    <property type="entry name" value="PTS SYSTEM N,N'-DIACETYLCHITOBIOSE-SPECIFIC EIIA COMPONENT"/>
    <property type="match status" value="1"/>
</dbReference>
<evidence type="ECO:0000313" key="9">
    <source>
        <dbReference type="Proteomes" id="UP000664218"/>
    </source>
</evidence>
<organism evidence="8 9">
    <name type="scientific">Proteiniclasticum aestuarii</name>
    <dbReference type="NCBI Taxonomy" id="2817862"/>
    <lineage>
        <taxon>Bacteria</taxon>
        <taxon>Bacillati</taxon>
        <taxon>Bacillota</taxon>
        <taxon>Clostridia</taxon>
        <taxon>Eubacteriales</taxon>
        <taxon>Clostridiaceae</taxon>
        <taxon>Proteiniclasticum</taxon>
    </lineage>
</organism>
<dbReference type="PROSITE" id="PS51095">
    <property type="entry name" value="PTS_EIIA_TYPE_3"/>
    <property type="match status" value="1"/>
</dbReference>
<evidence type="ECO:0000256" key="2">
    <source>
        <dbReference type="ARBA" id="ARBA00022597"/>
    </source>
</evidence>
<evidence type="ECO:0000256" key="4">
    <source>
        <dbReference type="ARBA" id="ARBA00022683"/>
    </source>
</evidence>
<feature type="active site" description="Tele-phosphohistidine intermediate" evidence="5">
    <location>
        <position position="76"/>
    </location>
</feature>
<dbReference type="Proteomes" id="UP000664218">
    <property type="component" value="Unassembled WGS sequence"/>
</dbReference>
<evidence type="ECO:0000256" key="3">
    <source>
        <dbReference type="ARBA" id="ARBA00022679"/>
    </source>
</evidence>
<evidence type="ECO:0000256" key="7">
    <source>
        <dbReference type="PROSITE-ProRule" id="PRU00418"/>
    </source>
</evidence>
<dbReference type="GO" id="GO:0009401">
    <property type="term" value="P:phosphoenolpyruvate-dependent sugar phosphotransferase system"/>
    <property type="evidence" value="ECO:0007669"/>
    <property type="project" value="UniProtKB-KW"/>
</dbReference>
<keyword evidence="6" id="KW-0460">Magnesium</keyword>